<keyword evidence="8" id="KW-1185">Reference proteome</keyword>
<accession>A0A841Q1V5</accession>
<name>A0A841Q1V5_9BACI</name>
<keyword evidence="4 5" id="KW-0472">Membrane</keyword>
<dbReference type="PANTHER" id="PTHR30071:SF15">
    <property type="entry name" value="PROTEIN HEMX"/>
    <property type="match status" value="1"/>
</dbReference>
<gene>
    <name evidence="7" type="ORF">HNQ94_000356</name>
</gene>
<feature type="transmembrane region" description="Helical" evidence="5">
    <location>
        <begin position="68"/>
        <end position="89"/>
    </location>
</feature>
<dbReference type="AlphaFoldDB" id="A0A841Q1V5"/>
<organism evidence="7 8">
    <name type="scientific">Salirhabdus euzebyi</name>
    <dbReference type="NCBI Taxonomy" id="394506"/>
    <lineage>
        <taxon>Bacteria</taxon>
        <taxon>Bacillati</taxon>
        <taxon>Bacillota</taxon>
        <taxon>Bacilli</taxon>
        <taxon>Bacillales</taxon>
        <taxon>Bacillaceae</taxon>
        <taxon>Salirhabdus</taxon>
    </lineage>
</organism>
<dbReference type="GO" id="GO:0005886">
    <property type="term" value="C:plasma membrane"/>
    <property type="evidence" value="ECO:0007669"/>
    <property type="project" value="TreeGrafter"/>
</dbReference>
<feature type="domain" description="Cytochrome c assembly protein" evidence="6">
    <location>
        <begin position="70"/>
        <end position="271"/>
    </location>
</feature>
<feature type="transmembrane region" description="Helical" evidence="5">
    <location>
        <begin position="39"/>
        <end position="56"/>
    </location>
</feature>
<protein>
    <submittedName>
        <fullName evidence="7">HemX protein</fullName>
    </submittedName>
</protein>
<evidence type="ECO:0000259" key="6">
    <source>
        <dbReference type="Pfam" id="PF01578"/>
    </source>
</evidence>
<reference evidence="7 8" key="1">
    <citation type="submission" date="2020-08" db="EMBL/GenBank/DDBJ databases">
        <title>Genomic Encyclopedia of Type Strains, Phase IV (KMG-IV): sequencing the most valuable type-strain genomes for metagenomic binning, comparative biology and taxonomic classification.</title>
        <authorList>
            <person name="Goeker M."/>
        </authorList>
    </citation>
    <scope>NUCLEOTIDE SEQUENCE [LARGE SCALE GENOMIC DNA]</scope>
    <source>
        <strain evidence="7 8">DSM 19612</strain>
    </source>
</reference>
<dbReference type="GO" id="GO:0020037">
    <property type="term" value="F:heme binding"/>
    <property type="evidence" value="ECO:0007669"/>
    <property type="project" value="InterPro"/>
</dbReference>
<evidence type="ECO:0000313" key="8">
    <source>
        <dbReference type="Proteomes" id="UP000581688"/>
    </source>
</evidence>
<dbReference type="InterPro" id="IPR002541">
    <property type="entry name" value="Cyt_c_assembly"/>
</dbReference>
<feature type="transmembrane region" description="Helical" evidence="5">
    <location>
        <begin position="96"/>
        <end position="114"/>
    </location>
</feature>
<feature type="transmembrane region" description="Helical" evidence="5">
    <location>
        <begin position="215"/>
        <end position="238"/>
    </location>
</feature>
<proteinExistence type="predicted"/>
<dbReference type="PANTHER" id="PTHR30071">
    <property type="entry name" value="HEME EXPORTER PROTEIN C"/>
    <property type="match status" value="1"/>
</dbReference>
<evidence type="ECO:0000256" key="1">
    <source>
        <dbReference type="ARBA" id="ARBA00004141"/>
    </source>
</evidence>
<dbReference type="Proteomes" id="UP000581688">
    <property type="component" value="Unassembled WGS sequence"/>
</dbReference>
<comment type="subcellular location">
    <subcellularLocation>
        <location evidence="1">Membrane</location>
        <topology evidence="1">Multi-pass membrane protein</topology>
    </subcellularLocation>
</comment>
<evidence type="ECO:0000256" key="3">
    <source>
        <dbReference type="ARBA" id="ARBA00022989"/>
    </source>
</evidence>
<evidence type="ECO:0000256" key="4">
    <source>
        <dbReference type="ARBA" id="ARBA00023136"/>
    </source>
</evidence>
<sequence>MTVDFDLKLVYELIIFIYALTIVGYFIDFIQHNRKVNRFAFWLLSLVWLLQTFFLFSKILNKEAFPFLTIYDGLYFYAWILVTFSLIINRLFRVDFFVFFTNVVGFFLMVMHIFTRAQNTTDTRSIDFVGEMLVTHITLALISYGFFTFSFIFSLMYLLQYRLLKQKKWTRRLKRLGDLGQLDFFTFITILLGVPTLLIALILGVIWGYTSGEAFYWYDAKTVGSLIVIIVYMILLFLRVARGFQGRKLASYNVYAFLFLLVNYFLFSTLSNFHF</sequence>
<evidence type="ECO:0000313" key="7">
    <source>
        <dbReference type="EMBL" id="MBB6451935.1"/>
    </source>
</evidence>
<keyword evidence="2 5" id="KW-0812">Transmembrane</keyword>
<feature type="transmembrane region" description="Helical" evidence="5">
    <location>
        <begin position="134"/>
        <end position="161"/>
    </location>
</feature>
<evidence type="ECO:0000256" key="5">
    <source>
        <dbReference type="SAM" id="Phobius"/>
    </source>
</evidence>
<dbReference type="InterPro" id="IPR045062">
    <property type="entry name" value="Cyt_c_biogenesis_CcsA/CcmC"/>
</dbReference>
<keyword evidence="3 5" id="KW-1133">Transmembrane helix</keyword>
<dbReference type="GO" id="GO:0017004">
    <property type="term" value="P:cytochrome complex assembly"/>
    <property type="evidence" value="ECO:0007669"/>
    <property type="project" value="InterPro"/>
</dbReference>
<evidence type="ECO:0000256" key="2">
    <source>
        <dbReference type="ARBA" id="ARBA00022692"/>
    </source>
</evidence>
<feature type="transmembrane region" description="Helical" evidence="5">
    <location>
        <begin position="6"/>
        <end position="27"/>
    </location>
</feature>
<comment type="caution">
    <text evidence="7">The sequence shown here is derived from an EMBL/GenBank/DDBJ whole genome shotgun (WGS) entry which is preliminary data.</text>
</comment>
<dbReference type="RefSeq" id="WP_174494502.1">
    <property type="nucleotide sequence ID" value="NZ_CADDWK010000001.1"/>
</dbReference>
<dbReference type="Pfam" id="PF01578">
    <property type="entry name" value="Cytochrom_C_asm"/>
    <property type="match status" value="1"/>
</dbReference>
<feature type="transmembrane region" description="Helical" evidence="5">
    <location>
        <begin position="182"/>
        <end position="209"/>
    </location>
</feature>
<feature type="transmembrane region" description="Helical" evidence="5">
    <location>
        <begin position="250"/>
        <end position="267"/>
    </location>
</feature>
<dbReference type="EMBL" id="JACHGH010000001">
    <property type="protein sequence ID" value="MBB6451935.1"/>
    <property type="molecule type" value="Genomic_DNA"/>
</dbReference>